<feature type="transmembrane region" description="Helical" evidence="6">
    <location>
        <begin position="123"/>
        <end position="140"/>
    </location>
</feature>
<reference evidence="8 10" key="1">
    <citation type="submission" date="2016-11" db="EMBL/GenBank/DDBJ databases">
        <authorList>
            <person name="Jaros S."/>
            <person name="Januszkiewicz K."/>
            <person name="Wedrychowicz H."/>
        </authorList>
    </citation>
    <scope>NUCLEOTIDE SEQUENCE [LARGE SCALE GENOMIC DNA]</scope>
    <source>
        <strain evidence="8 10">DSM 784</strain>
    </source>
</reference>
<evidence type="ECO:0000313" key="11">
    <source>
        <dbReference type="Proteomes" id="UP001326715"/>
    </source>
</evidence>
<comment type="subcellular location">
    <subcellularLocation>
        <location evidence="1">Membrane</location>
        <topology evidence="1">Multi-pass membrane protein</topology>
    </subcellularLocation>
</comment>
<evidence type="ECO:0000256" key="5">
    <source>
        <dbReference type="ARBA" id="ARBA00023136"/>
    </source>
</evidence>
<gene>
    <name evidence="8" type="ORF">SAMN05661012_01431</name>
    <name evidence="9" type="ORF">SR876_22665</name>
</gene>
<dbReference type="STRING" id="1004.SAMN05661012_01431"/>
<dbReference type="OrthoDB" id="1117213at2"/>
<dbReference type="EMBL" id="CP140154">
    <property type="protein sequence ID" value="WQG87735.1"/>
    <property type="molecule type" value="Genomic_DNA"/>
</dbReference>
<dbReference type="AlphaFoldDB" id="A0A1K1NS15"/>
<comment type="similarity">
    <text evidence="2">Belongs to the EamA transporter family.</text>
</comment>
<dbReference type="InterPro" id="IPR037185">
    <property type="entry name" value="EmrE-like"/>
</dbReference>
<dbReference type="RefSeq" id="WP_072358377.1">
    <property type="nucleotide sequence ID" value="NZ_CP139972.1"/>
</dbReference>
<reference evidence="9 11" key="2">
    <citation type="submission" date="2023-11" db="EMBL/GenBank/DDBJ databases">
        <title>MicrobeMod: A computational toolkit for identifying prokaryotic methylation and restriction-modification with nanopore sequencing.</title>
        <authorList>
            <person name="Crits-Christoph A."/>
            <person name="Kang S.C."/>
            <person name="Lee H."/>
            <person name="Ostrov N."/>
        </authorList>
    </citation>
    <scope>NUCLEOTIDE SEQUENCE [LARGE SCALE GENOMIC DNA]</scope>
    <source>
        <strain evidence="9 11">ATCC 23090</strain>
    </source>
</reference>
<dbReference type="PANTHER" id="PTHR32322">
    <property type="entry name" value="INNER MEMBRANE TRANSPORTER"/>
    <property type="match status" value="1"/>
</dbReference>
<evidence type="ECO:0000313" key="10">
    <source>
        <dbReference type="Proteomes" id="UP000183788"/>
    </source>
</evidence>
<evidence type="ECO:0000256" key="2">
    <source>
        <dbReference type="ARBA" id="ARBA00007362"/>
    </source>
</evidence>
<feature type="transmembrane region" description="Helical" evidence="6">
    <location>
        <begin position="214"/>
        <end position="236"/>
    </location>
</feature>
<organism evidence="8 10">
    <name type="scientific">Chitinophaga sancti</name>
    <dbReference type="NCBI Taxonomy" id="1004"/>
    <lineage>
        <taxon>Bacteria</taxon>
        <taxon>Pseudomonadati</taxon>
        <taxon>Bacteroidota</taxon>
        <taxon>Chitinophagia</taxon>
        <taxon>Chitinophagales</taxon>
        <taxon>Chitinophagaceae</taxon>
        <taxon>Chitinophaga</taxon>
    </lineage>
</organism>
<proteinExistence type="inferred from homology"/>
<dbReference type="EMBL" id="FPIZ01000004">
    <property type="protein sequence ID" value="SFW38029.1"/>
    <property type="molecule type" value="Genomic_DNA"/>
</dbReference>
<dbReference type="Proteomes" id="UP001326715">
    <property type="component" value="Chromosome"/>
</dbReference>
<feature type="transmembrane region" description="Helical" evidence="6">
    <location>
        <begin position="146"/>
        <end position="167"/>
    </location>
</feature>
<dbReference type="InterPro" id="IPR000620">
    <property type="entry name" value="EamA_dom"/>
</dbReference>
<feature type="domain" description="EamA" evidence="7">
    <location>
        <begin position="151"/>
        <end position="285"/>
    </location>
</feature>
<dbReference type="Pfam" id="PF00892">
    <property type="entry name" value="EamA"/>
    <property type="match status" value="2"/>
</dbReference>
<feature type="transmembrane region" description="Helical" evidence="6">
    <location>
        <begin position="66"/>
        <end position="88"/>
    </location>
</feature>
<evidence type="ECO:0000313" key="9">
    <source>
        <dbReference type="EMBL" id="WQG87735.1"/>
    </source>
</evidence>
<evidence type="ECO:0000256" key="1">
    <source>
        <dbReference type="ARBA" id="ARBA00004141"/>
    </source>
</evidence>
<dbReference type="Proteomes" id="UP000183788">
    <property type="component" value="Unassembled WGS sequence"/>
</dbReference>
<name>A0A1K1NS15_9BACT</name>
<evidence type="ECO:0000313" key="8">
    <source>
        <dbReference type="EMBL" id="SFW38029.1"/>
    </source>
</evidence>
<keyword evidence="11" id="KW-1185">Reference proteome</keyword>
<keyword evidence="5 6" id="KW-0472">Membrane</keyword>
<keyword evidence="3 6" id="KW-0812">Transmembrane</keyword>
<keyword evidence="4 6" id="KW-1133">Transmembrane helix</keyword>
<dbReference type="SUPFAM" id="SSF103481">
    <property type="entry name" value="Multidrug resistance efflux transporter EmrE"/>
    <property type="match status" value="2"/>
</dbReference>
<feature type="transmembrane region" description="Helical" evidence="6">
    <location>
        <begin position="243"/>
        <end position="261"/>
    </location>
</feature>
<evidence type="ECO:0000256" key="6">
    <source>
        <dbReference type="SAM" id="Phobius"/>
    </source>
</evidence>
<accession>A0A1K1NS15</accession>
<feature type="transmembrane region" description="Helical" evidence="6">
    <location>
        <begin position="267"/>
        <end position="284"/>
    </location>
</feature>
<protein>
    <submittedName>
        <fullName evidence="9">DMT family transporter</fullName>
    </submittedName>
    <submittedName>
        <fullName evidence="8">EamA-like transporter family protein</fullName>
    </submittedName>
</protein>
<feature type="transmembrane region" description="Helical" evidence="6">
    <location>
        <begin position="35"/>
        <end position="54"/>
    </location>
</feature>
<feature type="domain" description="EamA" evidence="7">
    <location>
        <begin position="11"/>
        <end position="137"/>
    </location>
</feature>
<sequence>MSQRTLNWGIFLLLSLTWGSSFILMKLGMERLSPWQVASLRMLCAGISLSPFFFRFIHKIPVKKLPLIFLSGLLGNFFPAFLFCIAEMQVDSGLAGILNGFTPLMTLVTGALLFNNAIIKRQLLGISAGLIGVVLLFASQGISTSYWYYGLWILVATVCYGTNINLVRRHLKDYSSVQVSAISLGFCGILALPVLLYTNFFALLSGPAIPWTSISAAATLGILGSGIATVLFYFLISKTGAMFASMVTYVLPIVALGWGFLAGEHITLLQILSLGIILGGVYLVNRK</sequence>
<feature type="transmembrane region" description="Helical" evidence="6">
    <location>
        <begin position="94"/>
        <end position="114"/>
    </location>
</feature>
<feature type="transmembrane region" description="Helical" evidence="6">
    <location>
        <begin position="7"/>
        <end position="29"/>
    </location>
</feature>
<dbReference type="PANTHER" id="PTHR32322:SF2">
    <property type="entry name" value="EAMA DOMAIN-CONTAINING PROTEIN"/>
    <property type="match status" value="1"/>
</dbReference>
<feature type="transmembrane region" description="Helical" evidence="6">
    <location>
        <begin position="179"/>
        <end position="202"/>
    </location>
</feature>
<dbReference type="InterPro" id="IPR050638">
    <property type="entry name" value="AA-Vitamin_Transporters"/>
</dbReference>
<evidence type="ECO:0000256" key="3">
    <source>
        <dbReference type="ARBA" id="ARBA00022692"/>
    </source>
</evidence>
<evidence type="ECO:0000256" key="4">
    <source>
        <dbReference type="ARBA" id="ARBA00022989"/>
    </source>
</evidence>
<dbReference type="GO" id="GO:0016020">
    <property type="term" value="C:membrane"/>
    <property type="evidence" value="ECO:0007669"/>
    <property type="project" value="UniProtKB-SubCell"/>
</dbReference>
<evidence type="ECO:0000259" key="7">
    <source>
        <dbReference type="Pfam" id="PF00892"/>
    </source>
</evidence>